<comment type="function">
    <text evidence="7">Activation of anaerobic ribonucleoside-triphosphate reductase under anaerobic conditions by generation of an organic free radical, using S-adenosylmethionine and reduced flavodoxin as cosubstrates to produce 5'-deoxy-adenosine.</text>
</comment>
<dbReference type="InterPro" id="IPR007197">
    <property type="entry name" value="rSAM"/>
</dbReference>
<dbReference type="Gene3D" id="3.20.20.70">
    <property type="entry name" value="Aldolase class I"/>
    <property type="match status" value="1"/>
</dbReference>
<dbReference type="GO" id="GO:0043365">
    <property type="term" value="F:[formate-C-acetyltransferase]-activating enzyme activity"/>
    <property type="evidence" value="ECO:0007669"/>
    <property type="project" value="InterPro"/>
</dbReference>
<dbReference type="InterPro" id="IPR012837">
    <property type="entry name" value="NrdG"/>
</dbReference>
<keyword evidence="5" id="KW-0408">Iron</keyword>
<dbReference type="EMBL" id="FNFY01000003">
    <property type="protein sequence ID" value="SDK40334.1"/>
    <property type="molecule type" value="Genomic_DNA"/>
</dbReference>
<proteinExistence type="inferred from homology"/>
<dbReference type="SFLD" id="SFLDS00029">
    <property type="entry name" value="Radical_SAM"/>
    <property type="match status" value="1"/>
</dbReference>
<name>A0A1G9BMG4_9BACL</name>
<protein>
    <recommendedName>
        <fullName evidence="7">Anaerobic ribonucleoside-triphosphate reductase-activating protein</fullName>
        <ecNumber evidence="7">1.97.1.-</ecNumber>
    </recommendedName>
</protein>
<dbReference type="Proteomes" id="UP000199008">
    <property type="component" value="Unassembled WGS sequence"/>
</dbReference>
<gene>
    <name evidence="8" type="ORF">SAMN05216216_10327</name>
</gene>
<dbReference type="SFLD" id="SFLDF00299">
    <property type="entry name" value="anaerobic_ribonucleoside-triph"/>
    <property type="match status" value="1"/>
</dbReference>
<keyword evidence="9" id="KW-1185">Reference proteome</keyword>
<dbReference type="PANTHER" id="PTHR30352">
    <property type="entry name" value="PYRUVATE FORMATE-LYASE-ACTIVATING ENZYME"/>
    <property type="match status" value="1"/>
</dbReference>
<dbReference type="SUPFAM" id="SSF102114">
    <property type="entry name" value="Radical SAM enzymes"/>
    <property type="match status" value="1"/>
</dbReference>
<dbReference type="InterPro" id="IPR058240">
    <property type="entry name" value="rSAM_sf"/>
</dbReference>
<dbReference type="RefSeq" id="WP_092984391.1">
    <property type="nucleotide sequence ID" value="NZ_FNFY01000003.1"/>
</dbReference>
<dbReference type="PANTHER" id="PTHR30352:SF2">
    <property type="entry name" value="ANAEROBIC RIBONUCLEOSIDE-TRIPHOSPHATE REDUCTASE-ACTIVATING PROTEIN"/>
    <property type="match status" value="1"/>
</dbReference>
<dbReference type="InterPro" id="IPR034457">
    <property type="entry name" value="Organic_radical-activating"/>
</dbReference>
<dbReference type="SFLD" id="SFLDG01066">
    <property type="entry name" value="organic_radical-activating_enz"/>
    <property type="match status" value="1"/>
</dbReference>
<dbReference type="STRING" id="576118.SAMN05216216_10327"/>
<evidence type="ECO:0000256" key="3">
    <source>
        <dbReference type="ARBA" id="ARBA00022691"/>
    </source>
</evidence>
<evidence type="ECO:0000256" key="4">
    <source>
        <dbReference type="ARBA" id="ARBA00022723"/>
    </source>
</evidence>
<keyword evidence="4" id="KW-0479">Metal-binding</keyword>
<evidence type="ECO:0000256" key="2">
    <source>
        <dbReference type="ARBA" id="ARBA00022485"/>
    </source>
</evidence>
<organism evidence="8 9">
    <name type="scientific">Lacicoccus qingdaonensis</name>
    <dbReference type="NCBI Taxonomy" id="576118"/>
    <lineage>
        <taxon>Bacteria</taxon>
        <taxon>Bacillati</taxon>
        <taxon>Bacillota</taxon>
        <taxon>Bacilli</taxon>
        <taxon>Bacillales</taxon>
        <taxon>Salinicoccaceae</taxon>
        <taxon>Lacicoccus</taxon>
    </lineage>
</organism>
<keyword evidence="6" id="KW-0411">Iron-sulfur</keyword>
<comment type="similarity">
    <text evidence="7">Belongs to the organic radical-activating enzymes family.</text>
</comment>
<dbReference type="PIRSF" id="PIRSF000368">
    <property type="entry name" value="NrdG"/>
    <property type="match status" value="1"/>
</dbReference>
<dbReference type="AlphaFoldDB" id="A0A1G9BMG4"/>
<comment type="cofactor">
    <cofactor evidence="1">
        <name>[4Fe-4S] cluster</name>
        <dbReference type="ChEBI" id="CHEBI:49883"/>
    </cofactor>
</comment>
<evidence type="ECO:0000256" key="7">
    <source>
        <dbReference type="PIRNR" id="PIRNR000368"/>
    </source>
</evidence>
<dbReference type="GO" id="GO:0051539">
    <property type="term" value="F:4 iron, 4 sulfur cluster binding"/>
    <property type="evidence" value="ECO:0007669"/>
    <property type="project" value="UniProtKB-KW"/>
</dbReference>
<dbReference type="GO" id="GO:0046872">
    <property type="term" value="F:metal ion binding"/>
    <property type="evidence" value="ECO:0007669"/>
    <property type="project" value="UniProtKB-KW"/>
</dbReference>
<dbReference type="NCBIfam" id="TIGR02491">
    <property type="entry name" value="NrdG"/>
    <property type="match status" value="1"/>
</dbReference>
<keyword evidence="2" id="KW-0004">4Fe-4S</keyword>
<keyword evidence="3" id="KW-0949">S-adenosyl-L-methionine</keyword>
<evidence type="ECO:0000256" key="6">
    <source>
        <dbReference type="ARBA" id="ARBA00023014"/>
    </source>
</evidence>
<dbReference type="InterPro" id="IPR013785">
    <property type="entry name" value="Aldolase_TIM"/>
</dbReference>
<dbReference type="SFLD" id="SFLDG01063">
    <property type="entry name" value="activating_enzymes__group_1"/>
    <property type="match status" value="1"/>
</dbReference>
<accession>A0A1G9BMG4</accession>
<evidence type="ECO:0000256" key="5">
    <source>
        <dbReference type="ARBA" id="ARBA00023004"/>
    </source>
</evidence>
<evidence type="ECO:0000313" key="8">
    <source>
        <dbReference type="EMBL" id="SDK40334.1"/>
    </source>
</evidence>
<sequence length="183" mass="20844">MSALNIYEGRCHIAKVEPRTFVDGEGVRCSIYLSGCPFDCTGCYNLAAQNFTYGEECSDDMIDKIIEYCAADYISGLSILGGEPFCNLKLAEKIVSRFRARFGSQKTIWVWSGFVFEYLKNDIKRQYLLKNIDVLIDGPFMQRLFQPNLAFRGSLNQRIIDVGRSLSNDKTVYLNDIRDAIEI</sequence>
<dbReference type="GO" id="GO:0004748">
    <property type="term" value="F:ribonucleoside-diphosphate reductase activity, thioredoxin disulfide as acceptor"/>
    <property type="evidence" value="ECO:0007669"/>
    <property type="project" value="TreeGrafter"/>
</dbReference>
<keyword evidence="7" id="KW-0560">Oxidoreductase</keyword>
<evidence type="ECO:0000313" key="9">
    <source>
        <dbReference type="Proteomes" id="UP000199008"/>
    </source>
</evidence>
<evidence type="ECO:0000256" key="1">
    <source>
        <dbReference type="ARBA" id="ARBA00001966"/>
    </source>
</evidence>
<dbReference type="Pfam" id="PF13353">
    <property type="entry name" value="Fer4_12"/>
    <property type="match status" value="1"/>
</dbReference>
<dbReference type="OrthoDB" id="9782387at2"/>
<dbReference type="EC" id="1.97.1.-" evidence="7"/>
<reference evidence="9" key="1">
    <citation type="submission" date="2016-10" db="EMBL/GenBank/DDBJ databases">
        <authorList>
            <person name="Varghese N."/>
            <person name="Submissions S."/>
        </authorList>
    </citation>
    <scope>NUCLEOTIDE SEQUENCE [LARGE SCALE GENOMIC DNA]</scope>
    <source>
        <strain evidence="9">CGMCC 1.8895</strain>
    </source>
</reference>